<keyword evidence="7 8" id="KW-0503">Monooxygenase</keyword>
<dbReference type="PANTHER" id="PTHR43098">
    <property type="entry name" value="L-ORNITHINE N(5)-MONOOXYGENASE-RELATED"/>
    <property type="match status" value="1"/>
</dbReference>
<protein>
    <submittedName>
        <fullName evidence="8">Cyclohexanone monooxygenase</fullName>
    </submittedName>
</protein>
<comment type="cofactor">
    <cofactor evidence="1">
        <name>FAD</name>
        <dbReference type="ChEBI" id="CHEBI:57692"/>
    </cofactor>
</comment>
<evidence type="ECO:0000313" key="9">
    <source>
        <dbReference type="Proteomes" id="UP000297245"/>
    </source>
</evidence>
<evidence type="ECO:0000256" key="2">
    <source>
        <dbReference type="ARBA" id="ARBA00010139"/>
    </source>
</evidence>
<evidence type="ECO:0000256" key="3">
    <source>
        <dbReference type="ARBA" id="ARBA00022630"/>
    </source>
</evidence>
<accession>A0A4S8MMY3</accession>
<evidence type="ECO:0000256" key="1">
    <source>
        <dbReference type="ARBA" id="ARBA00001974"/>
    </source>
</evidence>
<dbReference type="PANTHER" id="PTHR43098:SF3">
    <property type="entry name" value="L-ORNITHINE N(5)-MONOOXYGENASE-RELATED"/>
    <property type="match status" value="1"/>
</dbReference>
<dbReference type="EMBL" id="ML179057">
    <property type="protein sequence ID" value="THV04300.1"/>
    <property type="molecule type" value="Genomic_DNA"/>
</dbReference>
<dbReference type="InterPro" id="IPR020946">
    <property type="entry name" value="Flavin_mOase-like"/>
</dbReference>
<keyword evidence="6" id="KW-0560">Oxidoreductase</keyword>
<reference evidence="8 9" key="1">
    <citation type="journal article" date="2019" name="Nat. Ecol. Evol.">
        <title>Megaphylogeny resolves global patterns of mushroom evolution.</title>
        <authorList>
            <person name="Varga T."/>
            <person name="Krizsan K."/>
            <person name="Foldi C."/>
            <person name="Dima B."/>
            <person name="Sanchez-Garcia M."/>
            <person name="Sanchez-Ramirez S."/>
            <person name="Szollosi G.J."/>
            <person name="Szarkandi J.G."/>
            <person name="Papp V."/>
            <person name="Albert L."/>
            <person name="Andreopoulos W."/>
            <person name="Angelini C."/>
            <person name="Antonin V."/>
            <person name="Barry K.W."/>
            <person name="Bougher N.L."/>
            <person name="Buchanan P."/>
            <person name="Buyck B."/>
            <person name="Bense V."/>
            <person name="Catcheside P."/>
            <person name="Chovatia M."/>
            <person name="Cooper J."/>
            <person name="Damon W."/>
            <person name="Desjardin D."/>
            <person name="Finy P."/>
            <person name="Geml J."/>
            <person name="Haridas S."/>
            <person name="Hughes K."/>
            <person name="Justo A."/>
            <person name="Karasinski D."/>
            <person name="Kautmanova I."/>
            <person name="Kiss B."/>
            <person name="Kocsube S."/>
            <person name="Kotiranta H."/>
            <person name="LaButti K.M."/>
            <person name="Lechner B.E."/>
            <person name="Liimatainen K."/>
            <person name="Lipzen A."/>
            <person name="Lukacs Z."/>
            <person name="Mihaltcheva S."/>
            <person name="Morgado L.N."/>
            <person name="Niskanen T."/>
            <person name="Noordeloos M.E."/>
            <person name="Ohm R.A."/>
            <person name="Ortiz-Santana B."/>
            <person name="Ovrebo C."/>
            <person name="Racz N."/>
            <person name="Riley R."/>
            <person name="Savchenko A."/>
            <person name="Shiryaev A."/>
            <person name="Soop K."/>
            <person name="Spirin V."/>
            <person name="Szebenyi C."/>
            <person name="Tomsovsky M."/>
            <person name="Tulloss R.E."/>
            <person name="Uehling J."/>
            <person name="Grigoriev I.V."/>
            <person name="Vagvolgyi C."/>
            <person name="Papp T."/>
            <person name="Martin F.M."/>
            <person name="Miettinen O."/>
            <person name="Hibbett D.S."/>
            <person name="Nagy L.G."/>
        </authorList>
    </citation>
    <scope>NUCLEOTIDE SEQUENCE [LARGE SCALE GENOMIC DNA]</scope>
    <source>
        <strain evidence="8 9">CBS 962.96</strain>
    </source>
</reference>
<evidence type="ECO:0000256" key="4">
    <source>
        <dbReference type="ARBA" id="ARBA00022827"/>
    </source>
</evidence>
<keyword evidence="5" id="KW-0521">NADP</keyword>
<evidence type="ECO:0000256" key="7">
    <source>
        <dbReference type="ARBA" id="ARBA00023033"/>
    </source>
</evidence>
<dbReference type="SUPFAM" id="SSF51905">
    <property type="entry name" value="FAD/NAD(P)-binding domain"/>
    <property type="match status" value="2"/>
</dbReference>
<evidence type="ECO:0000256" key="6">
    <source>
        <dbReference type="ARBA" id="ARBA00023002"/>
    </source>
</evidence>
<sequence>MKDHNSSLDVLIVGSGFAGIYQLYQLRKLGYSVHIFDAAGDTGGTWYWNCYPGARVDSEIPFYELSIQDVWKGWAWTERFPGWKELRKYFNYLDEKLNVKKDISFNTRVVSARWNSSSDRWIVTAENGQVAHPRFLILCTGFSSMPYVPDFKGLESFEGICHHTARWPHEDVDMKGKRVGVIVGTGASGVQVIQEIGPEVGHLTVFQRTPNLAIPMRQEKLSRESQEKRKGLYPTIYKRRRQTYTGYYYDRYPKSTLEATPEERLLYLEELWAQGGFHFITSNYNDLRTNQEANDEIYAFWRQKVRERLHDPYMQEKLAPTIPPHPFGVKRPCLEQHYYEVFNQSNVTLVDLDECPITEITAKGIRTADGVEHELDAIVLATGFDSLTGGITQIDIKGVDGGTIAEKWKPGVYSYLGMTSANFPNLFFMYGPQGPTAFCNGPTCLEIQGDWIANCVKYMIENNYTRIEADAKAEQDWRQRVLDISARGLWSKAKSWYMGANIPGKAIEPLNWAGGVQNYDRICIEIAEKGYEGFNIR</sequence>
<dbReference type="AlphaFoldDB" id="A0A4S8MMY3"/>
<comment type="similarity">
    <text evidence="2">Belongs to the FAD-binding monooxygenase family.</text>
</comment>
<name>A0A4S8MMY3_DENBC</name>
<keyword evidence="4" id="KW-0274">FAD</keyword>
<evidence type="ECO:0000313" key="8">
    <source>
        <dbReference type="EMBL" id="THV04300.1"/>
    </source>
</evidence>
<dbReference type="Pfam" id="PF00743">
    <property type="entry name" value="FMO-like"/>
    <property type="match status" value="1"/>
</dbReference>
<dbReference type="InterPro" id="IPR036188">
    <property type="entry name" value="FAD/NAD-bd_sf"/>
</dbReference>
<dbReference type="GO" id="GO:0050660">
    <property type="term" value="F:flavin adenine dinucleotide binding"/>
    <property type="evidence" value="ECO:0007669"/>
    <property type="project" value="InterPro"/>
</dbReference>
<keyword evidence="3" id="KW-0285">Flavoprotein</keyword>
<dbReference type="GO" id="GO:0050661">
    <property type="term" value="F:NADP binding"/>
    <property type="evidence" value="ECO:0007669"/>
    <property type="project" value="InterPro"/>
</dbReference>
<dbReference type="GO" id="GO:0004499">
    <property type="term" value="F:N,N-dimethylaniline monooxygenase activity"/>
    <property type="evidence" value="ECO:0007669"/>
    <property type="project" value="InterPro"/>
</dbReference>
<proteinExistence type="inferred from homology"/>
<organism evidence="8 9">
    <name type="scientific">Dendrothele bispora (strain CBS 962.96)</name>
    <dbReference type="NCBI Taxonomy" id="1314807"/>
    <lineage>
        <taxon>Eukaryota</taxon>
        <taxon>Fungi</taxon>
        <taxon>Dikarya</taxon>
        <taxon>Basidiomycota</taxon>
        <taxon>Agaricomycotina</taxon>
        <taxon>Agaricomycetes</taxon>
        <taxon>Agaricomycetidae</taxon>
        <taxon>Agaricales</taxon>
        <taxon>Agaricales incertae sedis</taxon>
        <taxon>Dendrothele</taxon>
    </lineage>
</organism>
<dbReference type="OrthoDB" id="66881at2759"/>
<gene>
    <name evidence="8" type="ORF">K435DRAFT_746879</name>
</gene>
<dbReference type="Gene3D" id="3.50.50.60">
    <property type="entry name" value="FAD/NAD(P)-binding domain"/>
    <property type="match status" value="2"/>
</dbReference>
<dbReference type="Proteomes" id="UP000297245">
    <property type="component" value="Unassembled WGS sequence"/>
</dbReference>
<evidence type="ECO:0000256" key="5">
    <source>
        <dbReference type="ARBA" id="ARBA00022857"/>
    </source>
</evidence>
<keyword evidence="9" id="KW-1185">Reference proteome</keyword>
<dbReference type="InterPro" id="IPR050775">
    <property type="entry name" value="FAD-binding_Monooxygenases"/>
</dbReference>